<organism evidence="2 3">
    <name type="scientific">Pacificibacter maritimus</name>
    <dbReference type="NCBI Taxonomy" id="762213"/>
    <lineage>
        <taxon>Bacteria</taxon>
        <taxon>Pseudomonadati</taxon>
        <taxon>Pseudomonadota</taxon>
        <taxon>Alphaproteobacteria</taxon>
        <taxon>Rhodobacterales</taxon>
        <taxon>Roseobacteraceae</taxon>
        <taxon>Pacificibacter</taxon>
    </lineage>
</organism>
<keyword evidence="1" id="KW-0812">Transmembrane</keyword>
<dbReference type="OrthoDB" id="7355053at2"/>
<dbReference type="Pfam" id="PF11351">
    <property type="entry name" value="GTA_holin_3TM"/>
    <property type="match status" value="1"/>
</dbReference>
<keyword evidence="1" id="KW-1133">Transmembrane helix</keyword>
<dbReference type="InterPro" id="IPR021497">
    <property type="entry name" value="GTA_holin_3TM"/>
</dbReference>
<evidence type="ECO:0000313" key="3">
    <source>
        <dbReference type="Proteomes" id="UP000269689"/>
    </source>
</evidence>
<feature type="transmembrane region" description="Helical" evidence="1">
    <location>
        <begin position="74"/>
        <end position="94"/>
    </location>
</feature>
<dbReference type="AlphaFoldDB" id="A0A3N4UUE3"/>
<evidence type="ECO:0000313" key="2">
    <source>
        <dbReference type="EMBL" id="RPE71181.1"/>
    </source>
</evidence>
<reference evidence="2 3" key="1">
    <citation type="submission" date="2018-11" db="EMBL/GenBank/DDBJ databases">
        <title>Genomic Encyclopedia of Type Strains, Phase IV (KMG-IV): sequencing the most valuable type-strain genomes for metagenomic binning, comparative biology and taxonomic classification.</title>
        <authorList>
            <person name="Goeker M."/>
        </authorList>
    </citation>
    <scope>NUCLEOTIDE SEQUENCE [LARGE SCALE GENOMIC DNA]</scope>
    <source>
        <strain evidence="2 3">DSM 104731</strain>
    </source>
</reference>
<comment type="caution">
    <text evidence="2">The sequence shown here is derived from an EMBL/GenBank/DDBJ whole genome shotgun (WGS) entry which is preliminary data.</text>
</comment>
<protein>
    <submittedName>
        <fullName evidence="2">Holin (3TMs family)</fullName>
    </submittedName>
</protein>
<sequence>MGIVSSLAQLVFGGSRNVIKETAEVFLENAENGSARETQLRAAAMDQFAKEFAIARTGRFDRFMDGLNRIPRPLMAFGTIGLCVTAMVNPIWFASRMQGIALIPEPLWWLMGAIVSFYFGARYQASGQDFQRSIAATVAQAPIVTANIRSLEALRALEAGASAQAKPIGQSPYVAGPSSSLRQMADSDVLGFDAENPALMAWRGKHDE</sequence>
<evidence type="ECO:0000256" key="1">
    <source>
        <dbReference type="SAM" id="Phobius"/>
    </source>
</evidence>
<keyword evidence="1" id="KW-0472">Membrane</keyword>
<feature type="transmembrane region" description="Helical" evidence="1">
    <location>
        <begin position="106"/>
        <end position="123"/>
    </location>
</feature>
<gene>
    <name evidence="2" type="ORF">EDD53_0295</name>
</gene>
<accession>A0A3N4UUE3</accession>
<dbReference type="RefSeq" id="WP_123791420.1">
    <property type="nucleotide sequence ID" value="NZ_RKQK01000001.1"/>
</dbReference>
<dbReference type="EMBL" id="RKQK01000001">
    <property type="protein sequence ID" value="RPE71181.1"/>
    <property type="molecule type" value="Genomic_DNA"/>
</dbReference>
<proteinExistence type="predicted"/>
<name>A0A3N4UUE3_9RHOB</name>
<dbReference type="Proteomes" id="UP000269689">
    <property type="component" value="Unassembled WGS sequence"/>
</dbReference>
<keyword evidence="3" id="KW-1185">Reference proteome</keyword>